<dbReference type="GO" id="GO:0005886">
    <property type="term" value="C:plasma membrane"/>
    <property type="evidence" value="ECO:0007669"/>
    <property type="project" value="UniProtKB-SubCell"/>
</dbReference>
<evidence type="ECO:0000256" key="1">
    <source>
        <dbReference type="ARBA" id="ARBA00004651"/>
    </source>
</evidence>
<dbReference type="PIRSF" id="PIRSF004810">
    <property type="entry name" value="ChrA"/>
    <property type="match status" value="1"/>
</dbReference>
<dbReference type="eggNOG" id="COG2059">
    <property type="taxonomic scope" value="Bacteria"/>
</dbReference>
<dbReference type="Pfam" id="PF02417">
    <property type="entry name" value="Chromate_transp"/>
    <property type="match status" value="2"/>
</dbReference>
<evidence type="ECO:0000256" key="5">
    <source>
        <dbReference type="ARBA" id="ARBA00022989"/>
    </source>
</evidence>
<evidence type="ECO:0000313" key="8">
    <source>
        <dbReference type="EMBL" id="EWH10844.1"/>
    </source>
</evidence>
<dbReference type="InterPro" id="IPR014047">
    <property type="entry name" value="Chr_Tranpt_l_chain"/>
</dbReference>
<protein>
    <recommendedName>
        <fullName evidence="10">Chromate transporter</fullName>
    </recommendedName>
</protein>
<dbReference type="PATRIC" id="fig|1328313.3.peg.1256"/>
<evidence type="ECO:0000313" key="9">
    <source>
        <dbReference type="Proteomes" id="UP000019276"/>
    </source>
</evidence>
<keyword evidence="3" id="KW-1003">Cell membrane</keyword>
<keyword evidence="9" id="KW-1185">Reference proteome</keyword>
<feature type="transmembrane region" description="Helical" evidence="7">
    <location>
        <begin position="327"/>
        <end position="352"/>
    </location>
</feature>
<keyword evidence="5 7" id="KW-1133">Transmembrane helix</keyword>
<dbReference type="NCBIfam" id="TIGR00937">
    <property type="entry name" value="2A51"/>
    <property type="match status" value="1"/>
</dbReference>
<feature type="transmembrane region" description="Helical" evidence="7">
    <location>
        <begin position="193"/>
        <end position="211"/>
    </location>
</feature>
<comment type="caution">
    <text evidence="8">The sequence shown here is derived from an EMBL/GenBank/DDBJ whole genome shotgun (WGS) entry which is preliminary data.</text>
</comment>
<dbReference type="Proteomes" id="UP000019276">
    <property type="component" value="Unassembled WGS sequence"/>
</dbReference>
<name>W7QD69_9ALTE</name>
<organism evidence="8 9">
    <name type="scientific">Catenovulum agarivorans DS-2</name>
    <dbReference type="NCBI Taxonomy" id="1328313"/>
    <lineage>
        <taxon>Bacteria</taxon>
        <taxon>Pseudomonadati</taxon>
        <taxon>Pseudomonadota</taxon>
        <taxon>Gammaproteobacteria</taxon>
        <taxon>Alteromonadales</taxon>
        <taxon>Alteromonadaceae</taxon>
        <taxon>Catenovulum</taxon>
    </lineage>
</organism>
<feature type="transmembrane region" description="Helical" evidence="7">
    <location>
        <begin position="218"/>
        <end position="240"/>
    </location>
</feature>
<evidence type="ECO:0000256" key="6">
    <source>
        <dbReference type="ARBA" id="ARBA00023136"/>
    </source>
</evidence>
<keyword evidence="6 7" id="KW-0472">Membrane</keyword>
<dbReference type="RefSeq" id="WP_035013801.1">
    <property type="nucleotide sequence ID" value="NZ_ARZY01000008.1"/>
</dbReference>
<feature type="transmembrane region" description="Helical" evidence="7">
    <location>
        <begin position="140"/>
        <end position="173"/>
    </location>
</feature>
<dbReference type="OrthoDB" id="8969999at2"/>
<dbReference type="PANTHER" id="PTHR33567">
    <property type="entry name" value="CHROMATE ION TRANSPORTER (EUROFUNG)"/>
    <property type="match status" value="1"/>
</dbReference>
<evidence type="ECO:0008006" key="10">
    <source>
        <dbReference type="Google" id="ProtNLM"/>
    </source>
</evidence>
<accession>W7QD69</accession>
<feature type="transmembrane region" description="Helical" evidence="7">
    <location>
        <begin position="372"/>
        <end position="389"/>
    </location>
</feature>
<reference evidence="8 9" key="1">
    <citation type="journal article" date="2014" name="Genome Announc.">
        <title>Draft Genome Sequence of the Agar-Degrading Bacterium Catenovulum sp. Strain DS-2, Isolated from Intestines of Haliotis diversicolor.</title>
        <authorList>
            <person name="Shan D."/>
            <person name="Li X."/>
            <person name="Gu Z."/>
            <person name="Wei G."/>
            <person name="Gao Z."/>
            <person name="Shao Z."/>
        </authorList>
    </citation>
    <scope>NUCLEOTIDE SEQUENCE [LARGE SCALE GENOMIC DNA]</scope>
    <source>
        <strain evidence="8 9">DS-2</strain>
    </source>
</reference>
<evidence type="ECO:0000256" key="7">
    <source>
        <dbReference type="SAM" id="Phobius"/>
    </source>
</evidence>
<dbReference type="GO" id="GO:0015109">
    <property type="term" value="F:chromate transmembrane transporter activity"/>
    <property type="evidence" value="ECO:0007669"/>
    <property type="project" value="InterPro"/>
</dbReference>
<evidence type="ECO:0000256" key="4">
    <source>
        <dbReference type="ARBA" id="ARBA00022692"/>
    </source>
</evidence>
<dbReference type="AlphaFoldDB" id="W7QD69"/>
<feature type="transmembrane region" description="Helical" evidence="7">
    <location>
        <begin position="289"/>
        <end position="315"/>
    </location>
</feature>
<comment type="similarity">
    <text evidence="2">Belongs to the chromate ion transporter (CHR) (TC 2.A.51) family.</text>
</comment>
<dbReference type="InterPro" id="IPR003370">
    <property type="entry name" value="Chromate_transpt"/>
</dbReference>
<evidence type="ECO:0000256" key="3">
    <source>
        <dbReference type="ARBA" id="ARBA00022475"/>
    </source>
</evidence>
<keyword evidence="4 7" id="KW-0812">Transmembrane</keyword>
<proteinExistence type="inferred from homology"/>
<gene>
    <name evidence="8" type="ORF">DS2_06121</name>
</gene>
<comment type="subcellular location">
    <subcellularLocation>
        <location evidence="1">Cell membrane</location>
        <topology evidence="1">Multi-pass membrane protein</topology>
    </subcellularLocation>
</comment>
<feature type="transmembrane region" description="Helical" evidence="7">
    <location>
        <begin position="79"/>
        <end position="100"/>
    </location>
</feature>
<evidence type="ECO:0000256" key="2">
    <source>
        <dbReference type="ARBA" id="ARBA00005262"/>
    </source>
</evidence>
<dbReference type="PANTHER" id="PTHR33567:SF3">
    <property type="entry name" value="CHROMATE ION TRANSPORTER (EUROFUNG)"/>
    <property type="match status" value="1"/>
</dbReference>
<dbReference type="STRING" id="1328313.DS2_06121"/>
<dbReference type="EMBL" id="ARZY01000008">
    <property type="protein sequence ID" value="EWH10844.1"/>
    <property type="molecule type" value="Genomic_DNA"/>
</dbReference>
<sequence>MKELFSLFLTFFRLGCVAFGGPAAHLALFKQTFVDEKQWLSADNYAQIMAISQFMPGPASSQVGICLGMLRAGQLGGFVAWLGFTLPTALLLVCAAYGLTQWQNDQLPAMITGLKLATAAIVLHACYSMSRQFCTSALGWMLLILSTSTMILFNHFAVQFLIIATAALCSVLFAQPLEKNTSRVQLGLSPSLAWISFAMLLVLLVCLPLFAQASEHPLLLLFDSFFRIGATVFGGGHVVLPMLENEVVANKWVTLDDFLAGYGITQAMPGPIFTFAAFLGGVNQLGLPMAATAALCLIAIFLPSFLLINCCFYFWQKISNNTQVQKALVGINASVVGFLLAAFYDPILTSAINEHWQVALVLLLTLVLHKKWAPAWLLVVASGLLAVIFI</sequence>